<feature type="transmembrane region" description="Helical" evidence="2">
    <location>
        <begin position="453"/>
        <end position="470"/>
    </location>
</feature>
<feature type="region of interest" description="Disordered" evidence="1">
    <location>
        <begin position="1"/>
        <end position="31"/>
    </location>
</feature>
<evidence type="ECO:0000313" key="3">
    <source>
        <dbReference type="EMBL" id="SMA35703.1"/>
    </source>
</evidence>
<dbReference type="OrthoDB" id="6245912at2"/>
<evidence type="ECO:0000313" key="4">
    <source>
        <dbReference type="Proteomes" id="UP000196573"/>
    </source>
</evidence>
<evidence type="ECO:0000256" key="2">
    <source>
        <dbReference type="SAM" id="Phobius"/>
    </source>
</evidence>
<organism evidence="3 4">
    <name type="scientific">Parendozoicomonas haliclonae</name>
    <dbReference type="NCBI Taxonomy" id="1960125"/>
    <lineage>
        <taxon>Bacteria</taxon>
        <taxon>Pseudomonadati</taxon>
        <taxon>Pseudomonadota</taxon>
        <taxon>Gammaproteobacteria</taxon>
        <taxon>Oceanospirillales</taxon>
        <taxon>Endozoicomonadaceae</taxon>
        <taxon>Parendozoicomonas</taxon>
    </lineage>
</organism>
<keyword evidence="2" id="KW-0812">Transmembrane</keyword>
<feature type="transmembrane region" description="Helical" evidence="2">
    <location>
        <begin position="384"/>
        <end position="405"/>
    </location>
</feature>
<dbReference type="PANTHER" id="PTHR48465">
    <property type="entry name" value="PROTEIN SSUH2 HOMOLOG"/>
    <property type="match status" value="1"/>
</dbReference>
<keyword evidence="4" id="KW-1185">Reference proteome</keyword>
<dbReference type="Proteomes" id="UP000196573">
    <property type="component" value="Unassembled WGS sequence"/>
</dbReference>
<feature type="transmembrane region" description="Helical" evidence="2">
    <location>
        <begin position="520"/>
        <end position="549"/>
    </location>
</feature>
<gene>
    <name evidence="3" type="ORF">EHSB41UT_00557</name>
</gene>
<dbReference type="PANTHER" id="PTHR48465:SF1">
    <property type="entry name" value="PROTEIN SSUH2 HOMOLOG"/>
    <property type="match status" value="1"/>
</dbReference>
<dbReference type="GO" id="GO:0031072">
    <property type="term" value="F:heat shock protein binding"/>
    <property type="evidence" value="ECO:0007669"/>
    <property type="project" value="InterPro"/>
</dbReference>
<dbReference type="RefSeq" id="WP_133060368.1">
    <property type="nucleotide sequence ID" value="NZ_CBCSCN010000004.1"/>
</dbReference>
<feature type="compositionally biased region" description="Polar residues" evidence="1">
    <location>
        <begin position="1"/>
        <end position="14"/>
    </location>
</feature>
<dbReference type="AlphaFoldDB" id="A0A1X7AFB0"/>
<dbReference type="EMBL" id="FWPT01000001">
    <property type="protein sequence ID" value="SMA35703.1"/>
    <property type="molecule type" value="Genomic_DNA"/>
</dbReference>
<proteinExistence type="predicted"/>
<evidence type="ECO:0000256" key="1">
    <source>
        <dbReference type="SAM" id="MobiDB-lite"/>
    </source>
</evidence>
<protein>
    <recommendedName>
        <fullName evidence="5">CR-type domain-containing protein</fullName>
    </recommendedName>
</protein>
<dbReference type="CDD" id="cd10719">
    <property type="entry name" value="DnaJ_zf"/>
    <property type="match status" value="1"/>
</dbReference>
<accession>A0A1X7AFB0</accession>
<dbReference type="InterPro" id="IPR052789">
    <property type="entry name" value="SSUH2_homolog"/>
</dbReference>
<keyword evidence="2" id="KW-0472">Membrane</keyword>
<name>A0A1X7AFB0_9GAMM</name>
<keyword evidence="2" id="KW-1133">Transmembrane helix</keyword>
<feature type="transmembrane region" description="Helical" evidence="2">
    <location>
        <begin position="482"/>
        <end position="500"/>
    </location>
</feature>
<dbReference type="GO" id="GO:0051082">
    <property type="term" value="F:unfolded protein binding"/>
    <property type="evidence" value="ECO:0007669"/>
    <property type="project" value="InterPro"/>
</dbReference>
<sequence>MGTMEQLSQRINSKITRETGEDGQVSLSEESRKHSGLRFRYGWTLNYGLNYQSLGNRSPRGGYYCGSPERARSDATSQMNKYKSGADPSFLRLLRSKVSNTLSSFRTHNMVLGNDGDLYYGSETCTSCSGRGENSCTSCNYSSGWTTCNSCYGRGYYHDTQYINGRNETVRRTCSVCYGNGKTRCYTCSGSGKVQCSSCNGSGEHYYGYYITVTADRGTNFVIKDDTPHSWTLDFLKAKGLESSHYFTEIEIKELEAGHNGYSVAYEMHSVLPTLQYKATIPAGSTEMRFIGENDDIYDAGCVMDASFWERAINLGAGSVQRDKNILALSGVKKLLKKHESDNYADLMSDNWISKDIYKAFTEKYETFVGSLSKQNKKGLWKTIILGYLLTLLTLTVPVFLIGVFSPEAAVEFNWYLHDYFRNVSELRPWALQNTLPSMLEEMIDGYYRKWDSLAVAALAAYGFTKLVQFIHRKKHSKKETFFSFLVWFWLLPYFFSWIAMMINLTVNNFGDTPSKDVEWYIYCIALVYNSLPEIFLFSAAIAFVVLNWRYWKKKSNRIQQYDSEILNSRFKLKAKS</sequence>
<dbReference type="InterPro" id="IPR001305">
    <property type="entry name" value="HSP_DnaJ_Cys-rich_dom"/>
</dbReference>
<reference evidence="3 4" key="1">
    <citation type="submission" date="2017-03" db="EMBL/GenBank/DDBJ databases">
        <authorList>
            <person name="Afonso C.L."/>
            <person name="Miller P.J."/>
            <person name="Scott M.A."/>
            <person name="Spackman E."/>
            <person name="Goraichik I."/>
            <person name="Dimitrov K.M."/>
            <person name="Suarez D.L."/>
            <person name="Swayne D.E."/>
        </authorList>
    </citation>
    <scope>NUCLEOTIDE SEQUENCE [LARGE SCALE GENOMIC DNA]</scope>
    <source>
        <strain evidence="3">SB41UT1</strain>
    </source>
</reference>
<evidence type="ECO:0008006" key="5">
    <source>
        <dbReference type="Google" id="ProtNLM"/>
    </source>
</evidence>